<protein>
    <submittedName>
        <fullName evidence="1">Uncharacterized protein</fullName>
    </submittedName>
</protein>
<reference evidence="1 2" key="1">
    <citation type="submission" date="2016-10" db="EMBL/GenBank/DDBJ databases">
        <authorList>
            <person name="de Groot N.N."/>
        </authorList>
    </citation>
    <scope>NUCLEOTIDE SEQUENCE [LARGE SCALE GENOMIC DNA]</scope>
    <source>
        <strain evidence="1 2">DSM 26130</strain>
    </source>
</reference>
<accession>A0A1I2I1D9</accession>
<dbReference type="STRING" id="662367.SAMN05216167_15115"/>
<proteinExistence type="predicted"/>
<dbReference type="OrthoDB" id="886035at2"/>
<name>A0A1I2I1D9_9BACT</name>
<organism evidence="1 2">
    <name type="scientific">Spirosoma endophyticum</name>
    <dbReference type="NCBI Taxonomy" id="662367"/>
    <lineage>
        <taxon>Bacteria</taxon>
        <taxon>Pseudomonadati</taxon>
        <taxon>Bacteroidota</taxon>
        <taxon>Cytophagia</taxon>
        <taxon>Cytophagales</taxon>
        <taxon>Cytophagaceae</taxon>
        <taxon>Spirosoma</taxon>
    </lineage>
</organism>
<dbReference type="Proteomes" id="UP000198598">
    <property type="component" value="Unassembled WGS sequence"/>
</dbReference>
<evidence type="ECO:0000313" key="2">
    <source>
        <dbReference type="Proteomes" id="UP000198598"/>
    </source>
</evidence>
<evidence type="ECO:0000313" key="1">
    <source>
        <dbReference type="EMBL" id="SFF34726.1"/>
    </source>
</evidence>
<keyword evidence="2" id="KW-1185">Reference proteome</keyword>
<dbReference type="EMBL" id="FOLQ01000051">
    <property type="protein sequence ID" value="SFF34726.1"/>
    <property type="molecule type" value="Genomic_DNA"/>
</dbReference>
<gene>
    <name evidence="1" type="ORF">SAMN05216167_15115</name>
</gene>
<dbReference type="RefSeq" id="WP_093835243.1">
    <property type="nucleotide sequence ID" value="NZ_FOLQ01000051.1"/>
</dbReference>
<dbReference type="AlphaFoldDB" id="A0A1I2I1D9"/>
<sequence>MDTTKPLEPIPPLRKGQWNSYSPADIKRWGVQRFLDEVCEKEPIQIPDLGFTEEENQRMDQILKEEREATANGL</sequence>